<dbReference type="InterPro" id="IPR025645">
    <property type="entry name" value="DUF4349"/>
</dbReference>
<dbReference type="Pfam" id="PF14257">
    <property type="entry name" value="DUF4349"/>
    <property type="match status" value="1"/>
</dbReference>
<proteinExistence type="predicted"/>
<reference evidence="5" key="1">
    <citation type="journal article" date="2019" name="Int. J. Syst. Evol. Microbiol.">
        <title>The Global Catalogue of Microorganisms (GCM) 10K type strain sequencing project: providing services to taxonomists for standard genome sequencing and annotation.</title>
        <authorList>
            <consortium name="The Broad Institute Genomics Platform"/>
            <consortium name="The Broad Institute Genome Sequencing Center for Infectious Disease"/>
            <person name="Wu L."/>
            <person name="Ma J."/>
        </authorList>
    </citation>
    <scope>NUCLEOTIDE SEQUENCE [LARGE SCALE GENOMIC DNA]</scope>
    <source>
        <strain evidence="5">JCM 16026</strain>
    </source>
</reference>
<keyword evidence="2" id="KW-0472">Membrane</keyword>
<feature type="compositionally biased region" description="Low complexity" evidence="1">
    <location>
        <begin position="38"/>
        <end position="53"/>
    </location>
</feature>
<sequence length="308" mass="31025">MCATRGAAYRRSMRILAPLAAVAALLLVGCAPMLPGGSSSSESAPLPAPATEPFAGEEGAPLDAAGMPAVDAAEQAVVVVGWVSLVASEPVEAADAAAELAQDAGGVVASRTESAGAGDVAERAELTLRVPADVVEALLVDLRTLGDVRDVDVSSTDVAQQVRDLDVRVASVRASVDRLTTLLASAADTQTLLEIEEQLTARTSELESLLAQQASLADQVALSTITVSIASEAIEPAAPATFVDGLVAGWESVVAVAGAALVAAGAALPWLVVLAIPAAILVVVLRRRRRIGVSPSAPSQGDAAPLVP</sequence>
<evidence type="ECO:0000256" key="2">
    <source>
        <dbReference type="SAM" id="Phobius"/>
    </source>
</evidence>
<feature type="transmembrane region" description="Helical" evidence="2">
    <location>
        <begin position="261"/>
        <end position="285"/>
    </location>
</feature>
<evidence type="ECO:0000256" key="1">
    <source>
        <dbReference type="SAM" id="MobiDB-lite"/>
    </source>
</evidence>
<dbReference type="Proteomes" id="UP001501599">
    <property type="component" value="Unassembled WGS sequence"/>
</dbReference>
<gene>
    <name evidence="4" type="ORF">GCM10009846_18850</name>
</gene>
<dbReference type="EMBL" id="BAAAQT010000006">
    <property type="protein sequence ID" value="GAA2174123.1"/>
    <property type="molecule type" value="Genomic_DNA"/>
</dbReference>
<feature type="domain" description="DUF4349" evidence="3">
    <location>
        <begin position="77"/>
        <end position="280"/>
    </location>
</feature>
<dbReference type="PROSITE" id="PS51257">
    <property type="entry name" value="PROKAR_LIPOPROTEIN"/>
    <property type="match status" value="1"/>
</dbReference>
<keyword evidence="2" id="KW-0812">Transmembrane</keyword>
<evidence type="ECO:0000313" key="4">
    <source>
        <dbReference type="EMBL" id="GAA2174123.1"/>
    </source>
</evidence>
<keyword evidence="5" id="KW-1185">Reference proteome</keyword>
<feature type="region of interest" description="Disordered" evidence="1">
    <location>
        <begin position="38"/>
        <end position="60"/>
    </location>
</feature>
<evidence type="ECO:0000313" key="5">
    <source>
        <dbReference type="Proteomes" id="UP001501599"/>
    </source>
</evidence>
<accession>A0ABP5MLT4</accession>
<name>A0ABP5MLT4_9MICO</name>
<organism evidence="4 5">
    <name type="scientific">Agrococcus versicolor</name>
    <dbReference type="NCBI Taxonomy" id="501482"/>
    <lineage>
        <taxon>Bacteria</taxon>
        <taxon>Bacillati</taxon>
        <taxon>Actinomycetota</taxon>
        <taxon>Actinomycetes</taxon>
        <taxon>Micrococcales</taxon>
        <taxon>Microbacteriaceae</taxon>
        <taxon>Agrococcus</taxon>
    </lineage>
</organism>
<comment type="caution">
    <text evidence="4">The sequence shown here is derived from an EMBL/GenBank/DDBJ whole genome shotgun (WGS) entry which is preliminary data.</text>
</comment>
<protein>
    <submittedName>
        <fullName evidence="4">DUF4349 domain-containing protein</fullName>
    </submittedName>
</protein>
<keyword evidence="2" id="KW-1133">Transmembrane helix</keyword>
<evidence type="ECO:0000259" key="3">
    <source>
        <dbReference type="Pfam" id="PF14257"/>
    </source>
</evidence>